<dbReference type="AlphaFoldDB" id="A0A940M772"/>
<dbReference type="RefSeq" id="WP_209339206.1">
    <property type="nucleotide sequence ID" value="NZ_JAGIQL010000021.1"/>
</dbReference>
<accession>A0A940M772</accession>
<evidence type="ECO:0008006" key="4">
    <source>
        <dbReference type="Google" id="ProtNLM"/>
    </source>
</evidence>
<evidence type="ECO:0000256" key="1">
    <source>
        <dbReference type="SAM" id="MobiDB-lite"/>
    </source>
</evidence>
<dbReference type="Proteomes" id="UP000670475">
    <property type="component" value="Unassembled WGS sequence"/>
</dbReference>
<organism evidence="2 3">
    <name type="scientific">Streptomyces montanisoli</name>
    <dbReference type="NCBI Taxonomy" id="2798581"/>
    <lineage>
        <taxon>Bacteria</taxon>
        <taxon>Bacillati</taxon>
        <taxon>Actinomycetota</taxon>
        <taxon>Actinomycetes</taxon>
        <taxon>Kitasatosporales</taxon>
        <taxon>Streptomycetaceae</taxon>
        <taxon>Streptomyces</taxon>
    </lineage>
</organism>
<keyword evidence="3" id="KW-1185">Reference proteome</keyword>
<reference evidence="2" key="1">
    <citation type="submission" date="2021-03" db="EMBL/GenBank/DDBJ databases">
        <title>Whole genome sequence of Streptomyces bomunensis MMS17-BM035.</title>
        <authorList>
            <person name="Lee J.H."/>
        </authorList>
    </citation>
    <scope>NUCLEOTIDE SEQUENCE</scope>
    <source>
        <strain evidence="2">MMS17-BM035</strain>
    </source>
</reference>
<evidence type="ECO:0000313" key="3">
    <source>
        <dbReference type="Proteomes" id="UP000670475"/>
    </source>
</evidence>
<evidence type="ECO:0000313" key="2">
    <source>
        <dbReference type="EMBL" id="MBP0457440.1"/>
    </source>
</evidence>
<name>A0A940M772_9ACTN</name>
<comment type="caution">
    <text evidence="2">The sequence shown here is derived from an EMBL/GenBank/DDBJ whole genome shotgun (WGS) entry which is preliminary data.</text>
</comment>
<sequence length="115" mass="12265">MTQGPPRAPGEPASRGATVISERATRRIAAQAAREALESRPHTAARASADTRRGRTKIALEVDLPYPVDIDGVCGQVRRHVGSRTLELTGVPVTSVEVLVGRLTPVHALDAERLV</sequence>
<proteinExistence type="predicted"/>
<dbReference type="EMBL" id="JAGIQL010000021">
    <property type="protein sequence ID" value="MBP0457440.1"/>
    <property type="molecule type" value="Genomic_DNA"/>
</dbReference>
<feature type="region of interest" description="Disordered" evidence="1">
    <location>
        <begin position="1"/>
        <end position="54"/>
    </location>
</feature>
<protein>
    <recommendedName>
        <fullName evidence="4">Asp23/Gls24 family envelope stress response protein</fullName>
    </recommendedName>
</protein>
<gene>
    <name evidence="2" type="ORF">JFN87_07995</name>
</gene>